<evidence type="ECO:0000313" key="2">
    <source>
        <dbReference type="EMBL" id="KFK33523.1"/>
    </source>
</evidence>
<accession>A0A087GUH1</accession>
<reference evidence="3" key="1">
    <citation type="journal article" date="2015" name="Nat. Plants">
        <title>Genome expansion of Arabis alpina linked with retrotransposition and reduced symmetric DNA methylation.</title>
        <authorList>
            <person name="Willing E.M."/>
            <person name="Rawat V."/>
            <person name="Mandakova T."/>
            <person name="Maumus F."/>
            <person name="James G.V."/>
            <person name="Nordstroem K.J."/>
            <person name="Becker C."/>
            <person name="Warthmann N."/>
            <person name="Chica C."/>
            <person name="Szarzynska B."/>
            <person name="Zytnicki M."/>
            <person name="Albani M.C."/>
            <person name="Kiefer C."/>
            <person name="Bergonzi S."/>
            <person name="Castaings L."/>
            <person name="Mateos J.L."/>
            <person name="Berns M.C."/>
            <person name="Bujdoso N."/>
            <person name="Piofczyk T."/>
            <person name="de Lorenzo L."/>
            <person name="Barrero-Sicilia C."/>
            <person name="Mateos I."/>
            <person name="Piednoel M."/>
            <person name="Hagmann J."/>
            <person name="Chen-Min-Tao R."/>
            <person name="Iglesias-Fernandez R."/>
            <person name="Schuster S.C."/>
            <person name="Alonso-Blanco C."/>
            <person name="Roudier F."/>
            <person name="Carbonero P."/>
            <person name="Paz-Ares J."/>
            <person name="Davis S.J."/>
            <person name="Pecinka A."/>
            <person name="Quesneville H."/>
            <person name="Colot V."/>
            <person name="Lysak M.A."/>
            <person name="Weigel D."/>
            <person name="Coupland G."/>
            <person name="Schneeberger K."/>
        </authorList>
    </citation>
    <scope>NUCLEOTIDE SEQUENCE [LARGE SCALE GENOMIC DNA]</scope>
    <source>
        <strain evidence="3">cv. Pajares</strain>
    </source>
</reference>
<protein>
    <submittedName>
        <fullName evidence="2">Uncharacterized protein</fullName>
    </submittedName>
</protein>
<organism evidence="2 3">
    <name type="scientific">Arabis alpina</name>
    <name type="common">Alpine rock-cress</name>
    <dbReference type="NCBI Taxonomy" id="50452"/>
    <lineage>
        <taxon>Eukaryota</taxon>
        <taxon>Viridiplantae</taxon>
        <taxon>Streptophyta</taxon>
        <taxon>Embryophyta</taxon>
        <taxon>Tracheophyta</taxon>
        <taxon>Spermatophyta</taxon>
        <taxon>Magnoliopsida</taxon>
        <taxon>eudicotyledons</taxon>
        <taxon>Gunneridae</taxon>
        <taxon>Pentapetalae</taxon>
        <taxon>rosids</taxon>
        <taxon>malvids</taxon>
        <taxon>Brassicales</taxon>
        <taxon>Brassicaceae</taxon>
        <taxon>Arabideae</taxon>
        <taxon>Arabis</taxon>
    </lineage>
</organism>
<evidence type="ECO:0000313" key="3">
    <source>
        <dbReference type="Proteomes" id="UP000029120"/>
    </source>
</evidence>
<name>A0A087GUH1_ARAAL</name>
<keyword evidence="1" id="KW-0472">Membrane</keyword>
<dbReference type="EMBL" id="CM002873">
    <property type="protein sequence ID" value="KFK33523.1"/>
    <property type="molecule type" value="Genomic_DNA"/>
</dbReference>
<evidence type="ECO:0000256" key="1">
    <source>
        <dbReference type="SAM" id="Phobius"/>
    </source>
</evidence>
<keyword evidence="1" id="KW-1133">Transmembrane helix</keyword>
<dbReference type="OMA" id="GAGPEMK"/>
<keyword evidence="3" id="KW-1185">Reference proteome</keyword>
<gene>
    <name evidence="2" type="ordered locus">AALP_Aa5g024000</name>
</gene>
<dbReference type="AlphaFoldDB" id="A0A087GUH1"/>
<dbReference type="InterPro" id="IPR039926">
    <property type="entry name" value="Egg_app_1"/>
</dbReference>
<feature type="transmembrane region" description="Helical" evidence="1">
    <location>
        <begin position="20"/>
        <end position="41"/>
    </location>
</feature>
<proteinExistence type="predicted"/>
<dbReference type="PANTHER" id="PTHR33333">
    <property type="entry name" value="ERYTHROCYTE MEMBRANE PROTEIN 1-LIKE"/>
    <property type="match status" value="1"/>
</dbReference>
<dbReference type="OrthoDB" id="1724124at2759"/>
<sequence>MSENDGNVNGKEATSFFEIAMAVLGVVGVIAGLCSGMGSGLDKTMKAPGKDGRILRSVFENDPKGYFKNLRNK</sequence>
<dbReference type="PANTHER" id="PTHR33333:SF32">
    <property type="entry name" value="PSAD1"/>
    <property type="match status" value="1"/>
</dbReference>
<keyword evidence="1" id="KW-0812">Transmembrane</keyword>
<dbReference type="Gramene" id="KFK33523">
    <property type="protein sequence ID" value="KFK33523"/>
    <property type="gene ID" value="AALP_AA5G024000"/>
</dbReference>
<dbReference type="Proteomes" id="UP000029120">
    <property type="component" value="Chromosome 5"/>
</dbReference>